<accession>A0A8K1FHU9</accession>
<dbReference type="InterPro" id="IPR002655">
    <property type="entry name" value="Acyl-CoA_oxidase_C"/>
</dbReference>
<comment type="cofactor">
    <cofactor evidence="2">
        <name>FAD</name>
        <dbReference type="ChEBI" id="CHEBI:57692"/>
    </cofactor>
</comment>
<dbReference type="GO" id="GO:0071949">
    <property type="term" value="F:FAD binding"/>
    <property type="evidence" value="ECO:0007669"/>
    <property type="project" value="InterPro"/>
</dbReference>
<comment type="subcellular location">
    <subcellularLocation>
        <location evidence="3">Peroxisome</location>
    </subcellularLocation>
</comment>
<dbReference type="InterPro" id="IPR029320">
    <property type="entry name" value="Acyl-CoA_ox_N"/>
</dbReference>
<comment type="catalytic activity">
    <reaction evidence="1">
        <text>a 2,3-saturated acyl-CoA + O2 = a (2E)-enoyl-CoA + H2O2</text>
        <dbReference type="Rhea" id="RHEA:38959"/>
        <dbReference type="ChEBI" id="CHEBI:15379"/>
        <dbReference type="ChEBI" id="CHEBI:16240"/>
        <dbReference type="ChEBI" id="CHEBI:58856"/>
        <dbReference type="ChEBI" id="CHEBI:65111"/>
        <dbReference type="EC" id="1.3.3.6"/>
    </reaction>
</comment>
<feature type="domain" description="Acyl-CoA oxidase C-alpha1" evidence="16">
    <location>
        <begin position="282"/>
        <end position="444"/>
    </location>
</feature>
<evidence type="ECO:0000259" key="16">
    <source>
        <dbReference type="Pfam" id="PF22924"/>
    </source>
</evidence>
<dbReference type="OrthoDB" id="538336at2759"/>
<dbReference type="InterPro" id="IPR012258">
    <property type="entry name" value="Acyl-CoA_oxidase"/>
</dbReference>
<dbReference type="SUPFAM" id="SSF56645">
    <property type="entry name" value="Acyl-CoA dehydrogenase NM domain-like"/>
    <property type="match status" value="1"/>
</dbReference>
<keyword evidence="6 11" id="KW-0274">FAD</keyword>
<dbReference type="PANTHER" id="PTHR10909:SF250">
    <property type="entry name" value="PEROXISOMAL ACYL-COENZYME A OXIDASE 1"/>
    <property type="match status" value="1"/>
</dbReference>
<evidence type="ECO:0000256" key="4">
    <source>
        <dbReference type="ARBA" id="ARBA00006288"/>
    </source>
</evidence>
<dbReference type="PIRSF" id="PIRSF000168">
    <property type="entry name" value="Acyl-CoA_oxidase"/>
    <property type="match status" value="1"/>
</dbReference>
<evidence type="ECO:0000256" key="2">
    <source>
        <dbReference type="ARBA" id="ARBA00001974"/>
    </source>
</evidence>
<evidence type="ECO:0000313" key="17">
    <source>
        <dbReference type="EMBL" id="TMW63106.1"/>
    </source>
</evidence>
<evidence type="ECO:0000259" key="15">
    <source>
        <dbReference type="Pfam" id="PF14749"/>
    </source>
</evidence>
<dbReference type="PANTHER" id="PTHR10909">
    <property type="entry name" value="ELECTRON TRANSPORT OXIDOREDUCTASE"/>
    <property type="match status" value="1"/>
</dbReference>
<dbReference type="GO" id="GO:0033540">
    <property type="term" value="P:fatty acid beta-oxidation using acyl-CoA oxidase"/>
    <property type="evidence" value="ECO:0007669"/>
    <property type="project" value="TreeGrafter"/>
</dbReference>
<dbReference type="GO" id="GO:0005504">
    <property type="term" value="F:fatty acid binding"/>
    <property type="evidence" value="ECO:0007669"/>
    <property type="project" value="TreeGrafter"/>
</dbReference>
<name>A0A8K1FHU9_PYTOL</name>
<feature type="binding site" evidence="13">
    <location>
        <position position="183"/>
    </location>
    <ligand>
        <name>FAD</name>
        <dbReference type="ChEBI" id="CHEBI:57692"/>
    </ligand>
</feature>
<dbReference type="Pfam" id="PF14749">
    <property type="entry name" value="Acyl-CoA_ox_N"/>
    <property type="match status" value="1"/>
</dbReference>
<evidence type="ECO:0000256" key="12">
    <source>
        <dbReference type="PIRSR" id="PIRSR000168-1"/>
    </source>
</evidence>
<reference evidence="17" key="1">
    <citation type="submission" date="2019-03" db="EMBL/GenBank/DDBJ databases">
        <title>Long read genome sequence of the mycoparasitic Pythium oligandrum ATCC 38472 isolated from sugarbeet rhizosphere.</title>
        <authorList>
            <person name="Gaulin E."/>
        </authorList>
    </citation>
    <scope>NUCLEOTIDE SEQUENCE</scope>
    <source>
        <strain evidence="17">ATCC 38472_TT</strain>
    </source>
</reference>
<dbReference type="GO" id="GO:0055088">
    <property type="term" value="P:lipid homeostasis"/>
    <property type="evidence" value="ECO:0007669"/>
    <property type="project" value="TreeGrafter"/>
</dbReference>
<sequence length="672" mass="75088">MAHTGENPLDVERRQSALPARELTYVLWKSKEHAELRERLEALLVKDPAFDNKKMDYLSRNEAYARALRMAGKVEIIARQNRLNEYETEQLRLVFQAFTSCSSPTTLHTLMFIKNLALLFTEEQQQKWVQLAKDCRMVGCYAQTELGHGSNVRGLETTATFIPETDEFEIHSPTLSSIKWWPGALGRTANFGVVYARMIIHGKDYGVHNFMVQLREFDTHETRPGVMCGDIGAKVGFNNVDNGYCKFDRVRIPRENMGMRFSTVDRNGKYSKNRSVPHEVLYFTMLQTRMGFVLSSGLSLGKAVTISVRYSAVRAQGYDAKDESKELKVIDYQSQQYRLLPLVAASYAITLTGNQMDAFTEVLSKQIDSGDVSKLDIAHAMSCGLKVVSTDAAAAGMEICRRACGGHGYLLASGIPTLLNDMVQMVTAEGENFVLSLQTARTLLKGLKAFRSGVKLPKEMAFLANIDKSFPPQTRTKSNWLEPQHYVSAFQQRFLYLLRDLEQRVSRASSVPVGVQENSVLCYKLTMAYGKLLLVSNFASAIASPATFSKLPLSTPRILEVVRLLSHLFALTQLDADAGEFMACGAILPSDLAVIRATIEELLPLIRPHAVVLVDAFNFSDHALNSALGRYDGNVYQALYDSAQQDDVNQSSDKIALHEFLLPIRNALQSRL</sequence>
<evidence type="ECO:0000256" key="10">
    <source>
        <dbReference type="ARBA" id="ARBA00023140"/>
    </source>
</evidence>
<feature type="active site" description="Proton acceptor" evidence="12">
    <location>
        <position position="429"/>
    </location>
</feature>
<dbReference type="GO" id="GO:0003997">
    <property type="term" value="F:acyl-CoA oxidase activity"/>
    <property type="evidence" value="ECO:0007669"/>
    <property type="project" value="UniProtKB-EC"/>
</dbReference>
<keyword evidence="18" id="KW-1185">Reference proteome</keyword>
<dbReference type="Pfam" id="PF22924">
    <property type="entry name" value="ACOX_C_alpha1"/>
    <property type="match status" value="1"/>
</dbReference>
<evidence type="ECO:0000256" key="7">
    <source>
        <dbReference type="ARBA" id="ARBA00022832"/>
    </source>
</evidence>
<evidence type="ECO:0000256" key="11">
    <source>
        <dbReference type="PIRNR" id="PIRNR000168"/>
    </source>
</evidence>
<evidence type="ECO:0000256" key="13">
    <source>
        <dbReference type="PIRSR" id="PIRSR000168-2"/>
    </source>
</evidence>
<dbReference type="InterPro" id="IPR036250">
    <property type="entry name" value="AcylCo_DH-like_C"/>
</dbReference>
<dbReference type="InterPro" id="IPR046373">
    <property type="entry name" value="Acyl-CoA_Oxase/DH_mid-dom_sf"/>
</dbReference>
<feature type="domain" description="Acyl-coenzyme A oxidase N-terminal" evidence="15">
    <location>
        <begin position="21"/>
        <end position="137"/>
    </location>
</feature>
<dbReference type="EMBL" id="SPLM01000072">
    <property type="protein sequence ID" value="TMW63106.1"/>
    <property type="molecule type" value="Genomic_DNA"/>
</dbReference>
<protein>
    <recommendedName>
        <fullName evidence="11">Acyl-coenzyme A oxidase</fullName>
    </recommendedName>
</protein>
<evidence type="ECO:0000256" key="5">
    <source>
        <dbReference type="ARBA" id="ARBA00022630"/>
    </source>
</evidence>
<dbReference type="GO" id="GO:0005777">
    <property type="term" value="C:peroxisome"/>
    <property type="evidence" value="ECO:0007669"/>
    <property type="project" value="UniProtKB-SubCell"/>
</dbReference>
<dbReference type="InterPro" id="IPR009100">
    <property type="entry name" value="AcylCoA_DH/oxidase_NM_dom_sf"/>
</dbReference>
<keyword evidence="9" id="KW-0443">Lipid metabolism</keyword>
<keyword evidence="10" id="KW-0576">Peroxisome</keyword>
<gene>
    <name evidence="17" type="ORF">Poli38472_002047</name>
</gene>
<dbReference type="AlphaFoldDB" id="A0A8K1FHU9"/>
<evidence type="ECO:0000259" key="14">
    <source>
        <dbReference type="Pfam" id="PF01756"/>
    </source>
</evidence>
<dbReference type="Proteomes" id="UP000794436">
    <property type="component" value="Unassembled WGS sequence"/>
</dbReference>
<dbReference type="FunFam" id="1.20.140.10:FF:000013">
    <property type="entry name" value="Acyl-coenzyme A oxidase"/>
    <property type="match status" value="1"/>
</dbReference>
<keyword evidence="5 11" id="KW-0285">Flavoprotein</keyword>
<proteinExistence type="inferred from homology"/>
<dbReference type="FunFam" id="2.40.110.10:FF:000003">
    <property type="entry name" value="Acyl-coenzyme A oxidase"/>
    <property type="match status" value="1"/>
</dbReference>
<feature type="domain" description="Acyl-CoA oxidase C-terminal" evidence="14">
    <location>
        <begin position="483"/>
        <end position="664"/>
    </location>
</feature>
<dbReference type="FunFam" id="1.20.140.10:FF:000015">
    <property type="entry name" value="Acyl-coenzyme A oxidase"/>
    <property type="match status" value="1"/>
</dbReference>
<evidence type="ECO:0000256" key="1">
    <source>
        <dbReference type="ARBA" id="ARBA00001201"/>
    </source>
</evidence>
<dbReference type="Gene3D" id="2.40.110.10">
    <property type="entry name" value="Butyryl-CoA Dehydrogenase, subunit A, domain 2"/>
    <property type="match status" value="1"/>
</dbReference>
<feature type="binding site" evidence="13">
    <location>
        <position position="144"/>
    </location>
    <ligand>
        <name>FAD</name>
        <dbReference type="ChEBI" id="CHEBI:57692"/>
    </ligand>
</feature>
<evidence type="ECO:0000256" key="8">
    <source>
        <dbReference type="ARBA" id="ARBA00023002"/>
    </source>
</evidence>
<dbReference type="Gene3D" id="1.10.540.10">
    <property type="entry name" value="Acyl-CoA dehydrogenase/oxidase, N-terminal domain"/>
    <property type="match status" value="1"/>
</dbReference>
<dbReference type="SUPFAM" id="SSF47203">
    <property type="entry name" value="Acyl-CoA dehydrogenase C-terminal domain-like"/>
    <property type="match status" value="2"/>
</dbReference>
<comment type="similarity">
    <text evidence="4 11">Belongs to the acyl-CoA oxidase family.</text>
</comment>
<dbReference type="InterPro" id="IPR055060">
    <property type="entry name" value="ACOX_C_alpha1"/>
</dbReference>
<comment type="caution">
    <text evidence="17">The sequence shown here is derived from an EMBL/GenBank/DDBJ whole genome shotgun (WGS) entry which is preliminary data.</text>
</comment>
<evidence type="ECO:0000256" key="6">
    <source>
        <dbReference type="ARBA" id="ARBA00022827"/>
    </source>
</evidence>
<dbReference type="Pfam" id="PF01756">
    <property type="entry name" value="ACOX"/>
    <property type="match status" value="1"/>
</dbReference>
<evidence type="ECO:0000256" key="3">
    <source>
        <dbReference type="ARBA" id="ARBA00004275"/>
    </source>
</evidence>
<dbReference type="InterPro" id="IPR037069">
    <property type="entry name" value="AcylCoA_DH/ox_N_sf"/>
</dbReference>
<evidence type="ECO:0000256" key="9">
    <source>
        <dbReference type="ARBA" id="ARBA00023098"/>
    </source>
</evidence>
<organism evidence="17 18">
    <name type="scientific">Pythium oligandrum</name>
    <name type="common">Mycoparasitic fungus</name>
    <dbReference type="NCBI Taxonomy" id="41045"/>
    <lineage>
        <taxon>Eukaryota</taxon>
        <taxon>Sar</taxon>
        <taxon>Stramenopiles</taxon>
        <taxon>Oomycota</taxon>
        <taxon>Peronosporomycetes</taxon>
        <taxon>Pythiales</taxon>
        <taxon>Pythiaceae</taxon>
        <taxon>Pythium</taxon>
    </lineage>
</organism>
<keyword evidence="7" id="KW-0276">Fatty acid metabolism</keyword>
<evidence type="ECO:0000313" key="18">
    <source>
        <dbReference type="Proteomes" id="UP000794436"/>
    </source>
</evidence>
<keyword evidence="8" id="KW-0560">Oxidoreductase</keyword>
<dbReference type="Gene3D" id="1.20.140.10">
    <property type="entry name" value="Butyryl-CoA Dehydrogenase, subunit A, domain 3"/>
    <property type="match status" value="2"/>
</dbReference>